<proteinExistence type="inferred from homology"/>
<comment type="caution">
    <text evidence="3">The sequence shown here is derived from an EMBL/GenBank/DDBJ whole genome shotgun (WGS) entry which is preliminary data.</text>
</comment>
<keyword evidence="4" id="KW-1185">Reference proteome</keyword>
<accession>A0A839HCF0</accession>
<name>A0A839HCF0_9GAMM</name>
<feature type="region of interest" description="Disordered" evidence="2">
    <location>
        <begin position="134"/>
        <end position="155"/>
    </location>
</feature>
<evidence type="ECO:0000256" key="1">
    <source>
        <dbReference type="ARBA" id="ARBA00044755"/>
    </source>
</evidence>
<dbReference type="InterPro" id="IPR007607">
    <property type="entry name" value="BacA/B"/>
</dbReference>
<dbReference type="PANTHER" id="PTHR35024">
    <property type="entry name" value="HYPOTHETICAL CYTOSOLIC PROTEIN"/>
    <property type="match status" value="1"/>
</dbReference>
<evidence type="ECO:0000313" key="3">
    <source>
        <dbReference type="EMBL" id="MBB1125096.1"/>
    </source>
</evidence>
<protein>
    <submittedName>
        <fullName evidence="3">Polymer-forming cytoskeletal protein</fullName>
    </submittedName>
</protein>
<evidence type="ECO:0000256" key="2">
    <source>
        <dbReference type="SAM" id="MobiDB-lite"/>
    </source>
</evidence>
<reference evidence="3 4" key="1">
    <citation type="journal article" date="2020" name="Arch. Microbiol.">
        <title>The genome sequence of the giant phototrophic gammaproteobacterium Thiospirillum jenense gives insight into its physiological properties and phylogenetic relationships.</title>
        <authorList>
            <person name="Imhoff J.F."/>
            <person name="Meyer T.E."/>
            <person name="Kyndt J.A."/>
        </authorList>
    </citation>
    <scope>NUCLEOTIDE SEQUENCE [LARGE SCALE GENOMIC DNA]</scope>
    <source>
        <strain evidence="3 4">DSM 216</strain>
    </source>
</reference>
<sequence length="155" mass="16552">MASTRKFKPPKIVTVIGPGTLIKGDILFAAGLHVDGVVHGNINGIADTLATLTLSDQGEIVGEIRVDNLIINGRIHGDVYAGERLELAPGARITGTVYYRLLEMAMGAEVNGQLVHADSQQLRRLSYDGPPISADTESSIVIDHEPTITPESNNQ</sequence>
<dbReference type="EMBL" id="JABVCQ010000004">
    <property type="protein sequence ID" value="MBB1125096.1"/>
    <property type="molecule type" value="Genomic_DNA"/>
</dbReference>
<dbReference type="Proteomes" id="UP000548632">
    <property type="component" value="Unassembled WGS sequence"/>
</dbReference>
<dbReference type="RefSeq" id="WP_182582210.1">
    <property type="nucleotide sequence ID" value="NZ_JABVCQ010000004.1"/>
</dbReference>
<dbReference type="Pfam" id="PF04519">
    <property type="entry name" value="Bactofilin"/>
    <property type="match status" value="1"/>
</dbReference>
<comment type="similarity">
    <text evidence="1">Belongs to the bactofilin family.</text>
</comment>
<evidence type="ECO:0000313" key="4">
    <source>
        <dbReference type="Proteomes" id="UP000548632"/>
    </source>
</evidence>
<dbReference type="AlphaFoldDB" id="A0A839HCF0"/>
<gene>
    <name evidence="3" type="ORF">HUK38_02485</name>
</gene>
<organism evidence="3 4">
    <name type="scientific">Thiospirillum jenense</name>
    <dbReference type="NCBI Taxonomy" id="1653858"/>
    <lineage>
        <taxon>Bacteria</taxon>
        <taxon>Pseudomonadati</taxon>
        <taxon>Pseudomonadota</taxon>
        <taxon>Gammaproteobacteria</taxon>
        <taxon>Chromatiales</taxon>
        <taxon>Chromatiaceae</taxon>
        <taxon>Thiospirillum</taxon>
    </lineage>
</organism>
<dbReference type="PANTHER" id="PTHR35024:SF4">
    <property type="entry name" value="POLYMER-FORMING CYTOSKELETAL PROTEIN"/>
    <property type="match status" value="1"/>
</dbReference>